<name>A0A5B0E9A0_9MICC</name>
<reference evidence="2 3" key="1">
    <citation type="submission" date="2019-07" db="EMBL/GenBank/DDBJ databases">
        <title>Analysis of the biochemical properties, biological activity and biotechnological potential of siderophores and biosurfactants produced by Antarctic psychrotolerant bacteria.</title>
        <authorList>
            <person name="Styczynski M."/>
            <person name="Krucon T."/>
            <person name="Decewicz P."/>
            <person name="Dziewit L."/>
        </authorList>
    </citation>
    <scope>NUCLEOTIDE SEQUENCE [LARGE SCALE GENOMIC DNA]</scope>
    <source>
        <strain evidence="2 3">ANT_H27</strain>
    </source>
</reference>
<evidence type="ECO:0000313" key="2">
    <source>
        <dbReference type="EMBL" id="KAA0975268.1"/>
    </source>
</evidence>
<keyword evidence="1" id="KW-0472">Membrane</keyword>
<dbReference type="OrthoDB" id="4900559at2"/>
<feature type="transmembrane region" description="Helical" evidence="1">
    <location>
        <begin position="346"/>
        <end position="365"/>
    </location>
</feature>
<evidence type="ECO:0000256" key="1">
    <source>
        <dbReference type="SAM" id="Phobius"/>
    </source>
</evidence>
<comment type="caution">
    <text evidence="2">The sequence shown here is derived from an EMBL/GenBank/DDBJ whole genome shotgun (WGS) entry which is preliminary data.</text>
</comment>
<dbReference type="RefSeq" id="WP_007273149.1">
    <property type="nucleotide sequence ID" value="NZ_VOBL01000015.1"/>
</dbReference>
<sequence>MASSPTGDVEGDGPGWLIASMALIFDEPLGLEAHRRILATLRARQSISLLATPVPWGELSVIELVIAVNPEGFIVMADEEGNLSNGQQIEGFAIALKRGTGAKYADLDGVDAESGETITDKALEYPTGGISVLLGSFKESEVALFAGESGTSWSYFTTEHGDVAVHDGYMPEIMVSRSSFPAIMLSRLGPRFSMVFWFQDQNKKLRGHPGFGHGWSVAAEPVLEALPGTPAAEVNDFLTDQWAAPDLDSIAELTQYGISAEIIGALEQALAGSGSVQKLREVLEIFGTDPSQADYVEEGSLPATARPVEQRGLGGAIAHSMRAEAKDATGVRKFFNVIAWRPGSQILWGFLQAVIAVALVVLTDWDQTRLPFWVIVVVAALWGVDALTNLWVGGWRLARARQSRD</sequence>
<dbReference type="Proteomes" id="UP000323856">
    <property type="component" value="Unassembled WGS sequence"/>
</dbReference>
<keyword evidence="1" id="KW-1133">Transmembrane helix</keyword>
<evidence type="ECO:0000313" key="3">
    <source>
        <dbReference type="Proteomes" id="UP000323856"/>
    </source>
</evidence>
<feature type="transmembrane region" description="Helical" evidence="1">
    <location>
        <begin position="371"/>
        <end position="392"/>
    </location>
</feature>
<accession>A0A5B0E9A0</accession>
<dbReference type="EMBL" id="VOBL01000015">
    <property type="protein sequence ID" value="KAA0975268.1"/>
    <property type="molecule type" value="Genomic_DNA"/>
</dbReference>
<dbReference type="AlphaFoldDB" id="A0A5B0E9A0"/>
<gene>
    <name evidence="2" type="ORF">FQ154_13770</name>
</gene>
<keyword evidence="1" id="KW-0812">Transmembrane</keyword>
<proteinExistence type="predicted"/>
<organism evidence="2 3">
    <name type="scientific">Paeniglutamicibacter gangotriensis</name>
    <dbReference type="NCBI Taxonomy" id="254787"/>
    <lineage>
        <taxon>Bacteria</taxon>
        <taxon>Bacillati</taxon>
        <taxon>Actinomycetota</taxon>
        <taxon>Actinomycetes</taxon>
        <taxon>Micrococcales</taxon>
        <taxon>Micrococcaceae</taxon>
        <taxon>Paeniglutamicibacter</taxon>
    </lineage>
</organism>
<protein>
    <submittedName>
        <fullName evidence="2">Uncharacterized protein</fullName>
    </submittedName>
</protein>